<dbReference type="OrthoDB" id="3776963at2759"/>
<feature type="non-terminal residue" evidence="2">
    <location>
        <position position="1"/>
    </location>
</feature>
<reference evidence="2" key="1">
    <citation type="journal article" date="2020" name="Stud. Mycol.">
        <title>101 Dothideomycetes genomes: a test case for predicting lifestyles and emergence of pathogens.</title>
        <authorList>
            <person name="Haridas S."/>
            <person name="Albert R."/>
            <person name="Binder M."/>
            <person name="Bloem J."/>
            <person name="Labutti K."/>
            <person name="Salamov A."/>
            <person name="Andreopoulos B."/>
            <person name="Baker S."/>
            <person name="Barry K."/>
            <person name="Bills G."/>
            <person name="Bluhm B."/>
            <person name="Cannon C."/>
            <person name="Castanera R."/>
            <person name="Culley D."/>
            <person name="Daum C."/>
            <person name="Ezra D."/>
            <person name="Gonzalez J."/>
            <person name="Henrissat B."/>
            <person name="Kuo A."/>
            <person name="Liang C."/>
            <person name="Lipzen A."/>
            <person name="Lutzoni F."/>
            <person name="Magnuson J."/>
            <person name="Mondo S."/>
            <person name="Nolan M."/>
            <person name="Ohm R."/>
            <person name="Pangilinan J."/>
            <person name="Park H.-J."/>
            <person name="Ramirez L."/>
            <person name="Alfaro M."/>
            <person name="Sun H."/>
            <person name="Tritt A."/>
            <person name="Yoshinaga Y."/>
            <person name="Zwiers L.-H."/>
            <person name="Turgeon B."/>
            <person name="Goodwin S."/>
            <person name="Spatafora J."/>
            <person name="Crous P."/>
            <person name="Grigoriev I."/>
        </authorList>
    </citation>
    <scope>NUCLEOTIDE SEQUENCE</scope>
    <source>
        <strain evidence="2">CBS 123094</strain>
    </source>
</reference>
<proteinExistence type="predicted"/>
<name>A0A6A5WUH5_9PLEO</name>
<dbReference type="Pfam" id="PF03184">
    <property type="entry name" value="DDE_1"/>
    <property type="match status" value="1"/>
</dbReference>
<keyword evidence="3" id="KW-1185">Reference proteome</keyword>
<dbReference type="AlphaFoldDB" id="A0A6A5WUH5"/>
<dbReference type="Proteomes" id="UP000799779">
    <property type="component" value="Unassembled WGS sequence"/>
</dbReference>
<evidence type="ECO:0000259" key="1">
    <source>
        <dbReference type="Pfam" id="PF03184"/>
    </source>
</evidence>
<organism evidence="2 3">
    <name type="scientific">Amniculicola lignicola CBS 123094</name>
    <dbReference type="NCBI Taxonomy" id="1392246"/>
    <lineage>
        <taxon>Eukaryota</taxon>
        <taxon>Fungi</taxon>
        <taxon>Dikarya</taxon>
        <taxon>Ascomycota</taxon>
        <taxon>Pezizomycotina</taxon>
        <taxon>Dothideomycetes</taxon>
        <taxon>Pleosporomycetidae</taxon>
        <taxon>Pleosporales</taxon>
        <taxon>Amniculicolaceae</taxon>
        <taxon>Amniculicola</taxon>
    </lineage>
</organism>
<protein>
    <recommendedName>
        <fullName evidence="1">DDE-1 domain-containing protein</fullName>
    </recommendedName>
</protein>
<feature type="domain" description="DDE-1" evidence="1">
    <location>
        <begin position="1"/>
        <end position="70"/>
    </location>
</feature>
<dbReference type="EMBL" id="ML977570">
    <property type="protein sequence ID" value="KAF2003871.1"/>
    <property type="molecule type" value="Genomic_DNA"/>
</dbReference>
<dbReference type="GO" id="GO:0003676">
    <property type="term" value="F:nucleic acid binding"/>
    <property type="evidence" value="ECO:0007669"/>
    <property type="project" value="InterPro"/>
</dbReference>
<gene>
    <name evidence="2" type="ORF">P154DRAFT_428128</name>
</gene>
<evidence type="ECO:0000313" key="2">
    <source>
        <dbReference type="EMBL" id="KAF2003871.1"/>
    </source>
</evidence>
<sequence length="72" mass="8547">LKQVFDPQTKCWAKNRLRLLIWDGFSTHKTCEILEFCFKNNIILCCMPSYTSYKLQPYNITAFGLLKVAYYN</sequence>
<evidence type="ECO:0000313" key="3">
    <source>
        <dbReference type="Proteomes" id="UP000799779"/>
    </source>
</evidence>
<accession>A0A6A5WUH5</accession>
<dbReference type="InterPro" id="IPR004875">
    <property type="entry name" value="DDE_SF_endonuclease_dom"/>
</dbReference>